<dbReference type="SUPFAM" id="SSF55729">
    <property type="entry name" value="Acyl-CoA N-acyltransferases (Nat)"/>
    <property type="match status" value="1"/>
</dbReference>
<dbReference type="GO" id="GO:0003700">
    <property type="term" value="F:DNA-binding transcription factor activity"/>
    <property type="evidence" value="ECO:0007669"/>
    <property type="project" value="InterPro"/>
</dbReference>
<dbReference type="InterPro" id="IPR000835">
    <property type="entry name" value="HTH_MarR-typ"/>
</dbReference>
<dbReference type="Proteomes" id="UP000002168">
    <property type="component" value="Chromosome"/>
</dbReference>
<feature type="domain" description="HTH marR-type" evidence="1">
    <location>
        <begin position="35"/>
        <end position="165"/>
    </location>
</feature>
<dbReference type="PRINTS" id="PR00598">
    <property type="entry name" value="HTHMARR"/>
</dbReference>
<reference evidence="3 4" key="1">
    <citation type="submission" date="2008-02" db="EMBL/GenBank/DDBJ databases">
        <title>Complete sequence of Shewanella woodyi ATCC 51908.</title>
        <authorList>
            <consortium name="US DOE Joint Genome Institute"/>
            <person name="Copeland A."/>
            <person name="Lucas S."/>
            <person name="Lapidus A."/>
            <person name="Glavina del Rio T."/>
            <person name="Dalin E."/>
            <person name="Tice H."/>
            <person name="Bruce D."/>
            <person name="Goodwin L."/>
            <person name="Pitluck S."/>
            <person name="Sims D."/>
            <person name="Brettin T."/>
            <person name="Detter J.C."/>
            <person name="Han C."/>
            <person name="Kuske C.R."/>
            <person name="Schmutz J."/>
            <person name="Larimer F."/>
            <person name="Land M."/>
            <person name="Hauser L."/>
            <person name="Kyrpides N."/>
            <person name="Lykidis A."/>
            <person name="Zhao J.-S."/>
            <person name="Richardson P."/>
        </authorList>
    </citation>
    <scope>NUCLEOTIDE SEQUENCE [LARGE SCALE GENOMIC DNA]</scope>
    <source>
        <strain evidence="4">ATCC 51908 / MS32</strain>
    </source>
</reference>
<dbReference type="CDD" id="cd04301">
    <property type="entry name" value="NAT_SF"/>
    <property type="match status" value="1"/>
</dbReference>
<dbReference type="Pfam" id="PF00583">
    <property type="entry name" value="Acetyltransf_1"/>
    <property type="match status" value="1"/>
</dbReference>
<dbReference type="SMART" id="SM00347">
    <property type="entry name" value="HTH_MARR"/>
    <property type="match status" value="1"/>
</dbReference>
<keyword evidence="3" id="KW-0808">Transferase</keyword>
<feature type="domain" description="N-acetyltransferase" evidence="2">
    <location>
        <begin position="176"/>
        <end position="332"/>
    </location>
</feature>
<dbReference type="KEGG" id="swd:Swoo_0861"/>
<evidence type="ECO:0000259" key="1">
    <source>
        <dbReference type="PROSITE" id="PS50995"/>
    </source>
</evidence>
<dbReference type="InterPro" id="IPR016181">
    <property type="entry name" value="Acyl_CoA_acyltransferase"/>
</dbReference>
<evidence type="ECO:0000313" key="3">
    <source>
        <dbReference type="EMBL" id="ACA85155.1"/>
    </source>
</evidence>
<proteinExistence type="predicted"/>
<dbReference type="STRING" id="392500.Swoo_0861"/>
<dbReference type="PANTHER" id="PTHR33164:SF43">
    <property type="entry name" value="HTH-TYPE TRANSCRIPTIONAL REPRESSOR YETL"/>
    <property type="match status" value="1"/>
</dbReference>
<dbReference type="EMBL" id="CP000961">
    <property type="protein sequence ID" value="ACA85155.1"/>
    <property type="molecule type" value="Genomic_DNA"/>
</dbReference>
<organism evidence="3 4">
    <name type="scientific">Shewanella woodyi (strain ATCC 51908 / MS32)</name>
    <dbReference type="NCBI Taxonomy" id="392500"/>
    <lineage>
        <taxon>Bacteria</taxon>
        <taxon>Pseudomonadati</taxon>
        <taxon>Pseudomonadota</taxon>
        <taxon>Gammaproteobacteria</taxon>
        <taxon>Alteromonadales</taxon>
        <taxon>Shewanellaceae</taxon>
        <taxon>Shewanella</taxon>
    </lineage>
</organism>
<dbReference type="AlphaFoldDB" id="B1KF04"/>
<dbReference type="GO" id="GO:0016747">
    <property type="term" value="F:acyltransferase activity, transferring groups other than amino-acyl groups"/>
    <property type="evidence" value="ECO:0007669"/>
    <property type="project" value="InterPro"/>
</dbReference>
<dbReference type="InterPro" id="IPR036388">
    <property type="entry name" value="WH-like_DNA-bd_sf"/>
</dbReference>
<protein>
    <submittedName>
        <fullName evidence="3">Transcriptional regulator, MarR family with acetyltransferase activity</fullName>
    </submittedName>
</protein>
<dbReference type="SUPFAM" id="SSF46785">
    <property type="entry name" value="Winged helix' DNA-binding domain"/>
    <property type="match status" value="1"/>
</dbReference>
<dbReference type="eggNOG" id="COG1846">
    <property type="taxonomic scope" value="Bacteria"/>
</dbReference>
<sequence>MLVASKTLTEGIRLTSFSNSVTDLDSEPCPRVRARAGLRAVSRHIVRQLGMLNSAFGELPLSPVQAHALIELSNEAVSIKQLAQRLNIDKSNASRAVTHLTEKGFAYTQCNPKDTRSLLAHLTPQGKKLLQKLHQQQNTMFDQILSQLSTEEATTIESAMATYNKAISRTQAQQGYTIREVTHEDDLAIAKLIREVSAEYGLSADKGFSVADPSLDNTSEQYQATGACYWVIELDGELLGGVGIAPLSGEKGVCELQKMYFSKQLRGKGFAKRMAYLALDYACEQKYQTCYLETTACLTEAISLYESLGFEHISQHLGDTGHDACEMPMLLALK</sequence>
<dbReference type="GO" id="GO:0006950">
    <property type="term" value="P:response to stress"/>
    <property type="evidence" value="ECO:0007669"/>
    <property type="project" value="TreeGrafter"/>
</dbReference>
<name>B1KF04_SHEWM</name>
<dbReference type="RefSeq" id="WP_012323502.1">
    <property type="nucleotide sequence ID" value="NC_010506.1"/>
</dbReference>
<evidence type="ECO:0000313" key="4">
    <source>
        <dbReference type="Proteomes" id="UP000002168"/>
    </source>
</evidence>
<gene>
    <name evidence="3" type="ordered locus">Swoo_0861</name>
</gene>
<dbReference type="InterPro" id="IPR039422">
    <property type="entry name" value="MarR/SlyA-like"/>
</dbReference>
<dbReference type="PANTHER" id="PTHR33164">
    <property type="entry name" value="TRANSCRIPTIONAL REGULATOR, MARR FAMILY"/>
    <property type="match status" value="1"/>
</dbReference>
<dbReference type="PROSITE" id="PS51186">
    <property type="entry name" value="GNAT"/>
    <property type="match status" value="1"/>
</dbReference>
<dbReference type="PROSITE" id="PS50995">
    <property type="entry name" value="HTH_MARR_2"/>
    <property type="match status" value="1"/>
</dbReference>
<accession>B1KF04</accession>
<dbReference type="InterPro" id="IPR036390">
    <property type="entry name" value="WH_DNA-bd_sf"/>
</dbReference>
<dbReference type="HOGENOM" id="CLU_065219_2_0_6"/>
<dbReference type="InterPro" id="IPR000182">
    <property type="entry name" value="GNAT_dom"/>
</dbReference>
<evidence type="ECO:0000259" key="2">
    <source>
        <dbReference type="PROSITE" id="PS51186"/>
    </source>
</evidence>
<keyword evidence="4" id="KW-1185">Reference proteome</keyword>
<dbReference type="Gene3D" id="1.10.10.10">
    <property type="entry name" value="Winged helix-like DNA-binding domain superfamily/Winged helix DNA-binding domain"/>
    <property type="match status" value="1"/>
</dbReference>
<dbReference type="Pfam" id="PF12802">
    <property type="entry name" value="MarR_2"/>
    <property type="match status" value="1"/>
</dbReference>
<dbReference type="Gene3D" id="3.40.630.30">
    <property type="match status" value="1"/>
</dbReference>